<reference evidence="1 2" key="1">
    <citation type="submission" date="2015-03" db="EMBL/GenBank/DDBJ databases">
        <authorList>
            <person name="Murphy D."/>
        </authorList>
    </citation>
    <scope>NUCLEOTIDE SEQUENCE [LARGE SCALE GENOMIC DNA]</scope>
    <source>
        <strain evidence="1 2">Y233</strain>
    </source>
</reference>
<dbReference type="EMBL" id="CQBK01000028">
    <property type="protein sequence ID" value="CNI40796.1"/>
    <property type="molecule type" value="Genomic_DNA"/>
</dbReference>
<dbReference type="InterPro" id="IPR010732">
    <property type="entry name" value="T6SS_TssG-like"/>
</dbReference>
<dbReference type="RefSeq" id="WP_049600646.1">
    <property type="nucleotide sequence ID" value="NZ_CPZI01000020.1"/>
</dbReference>
<dbReference type="Proteomes" id="UP000038204">
    <property type="component" value="Unassembled WGS sequence"/>
</dbReference>
<accession>A0A0T9R254</accession>
<protein>
    <submittedName>
        <fullName evidence="1">Type VI secretion protein</fullName>
    </submittedName>
</protein>
<dbReference type="Pfam" id="PF06996">
    <property type="entry name" value="T6SS_TssG"/>
    <property type="match status" value="1"/>
</dbReference>
<dbReference type="PANTHER" id="PTHR35564:SF3">
    <property type="entry name" value="TYPE VI SECRETION SYSTEM BASEPLATE SUBUNIT TSSG"/>
    <property type="match status" value="1"/>
</dbReference>
<proteinExistence type="predicted"/>
<organism evidence="1 2">
    <name type="scientific">Yersinia similis</name>
    <dbReference type="NCBI Taxonomy" id="367190"/>
    <lineage>
        <taxon>Bacteria</taxon>
        <taxon>Pseudomonadati</taxon>
        <taxon>Pseudomonadota</taxon>
        <taxon>Gammaproteobacteria</taxon>
        <taxon>Enterobacterales</taxon>
        <taxon>Yersiniaceae</taxon>
        <taxon>Yersinia</taxon>
    </lineage>
</organism>
<sequence length="360" mass="39761">MAREPQSARTGLTQALSNNIWRVNFYRFCQLLEQASPNSPLLGATCHPGNDPVRFRPWPGMGFPVSELKKVETDEDNPDLPPTVRTTFLGMYGVDSPLPGTYLDDIAQRREGHEPLTAFLDIFSHRITTQYYRIWRKYAYPATFEAGGTDATSQCLLGLVGLGIPGTAERVATPVSRFLALLGTMRLPTRNAEGIRALVNLLAPDSEARVTQHDPVKIQIVNRSGLGRENRVTLSQRATLGKTAKEANSRVLVTLSTCNPAEADGWLPGGLLHTDLLALMRVYLGYRSDVRLRLTVPVQLLPEPRLGKGRRIQLGRTGLLGLKNGELSDNRQFLTVSLGCYEGLTCALLPPAKDGHYRFE</sequence>
<evidence type="ECO:0000313" key="2">
    <source>
        <dbReference type="Proteomes" id="UP000038204"/>
    </source>
</evidence>
<dbReference type="PANTHER" id="PTHR35564">
    <property type="match status" value="1"/>
</dbReference>
<gene>
    <name evidence="1" type="ORF">ERS008667_03296</name>
</gene>
<name>A0A0T9R254_9GAMM</name>
<dbReference type="NCBIfam" id="TIGR03347">
    <property type="entry name" value="VI_chp_1"/>
    <property type="match status" value="1"/>
</dbReference>
<evidence type="ECO:0000313" key="1">
    <source>
        <dbReference type="EMBL" id="CNI40796.1"/>
    </source>
</evidence>
<dbReference type="AlphaFoldDB" id="A0A0T9R254"/>